<reference evidence="3" key="1">
    <citation type="submission" date="2022-08" db="EMBL/GenBank/DDBJ databases">
        <authorList>
            <consortium name="DOE Joint Genome Institute"/>
            <person name="Min B."/>
            <person name="Riley R."/>
            <person name="Sierra-Patev S."/>
            <person name="Naranjo-Ortiz M."/>
            <person name="Looney B."/>
            <person name="Konkel Z."/>
            <person name="Slot J.C."/>
            <person name="Sakamoto Y."/>
            <person name="Steenwyk J.L."/>
            <person name="Rokas A."/>
            <person name="Carro J."/>
            <person name="Camarero S."/>
            <person name="Ferreira P."/>
            <person name="Molpeceres G."/>
            <person name="Ruiz-Duenas F.J."/>
            <person name="Serrano A."/>
            <person name="Henrissat B."/>
            <person name="Drula E."/>
            <person name="Hughes K.W."/>
            <person name="Mata J.L."/>
            <person name="Ishikawa N.K."/>
            <person name="Vargas-Isla R."/>
            <person name="Ushijima S."/>
            <person name="Smith C.A."/>
            <person name="Ahrendt S."/>
            <person name="Andreopoulos W."/>
            <person name="He G."/>
            <person name="Labutti K."/>
            <person name="Lipzen A."/>
            <person name="Ng V."/>
            <person name="Sandor L."/>
            <person name="Barry K."/>
            <person name="Martinez A.T."/>
            <person name="Xiao Y."/>
            <person name="Gibbons J.G."/>
            <person name="Terashima K."/>
            <person name="Hibbett D.S."/>
            <person name="Grigoriev I.V."/>
        </authorList>
    </citation>
    <scope>NUCLEOTIDE SEQUENCE</scope>
    <source>
        <strain evidence="3">TFB9207</strain>
    </source>
</reference>
<protein>
    <submittedName>
        <fullName evidence="3">Uncharacterized protein</fullName>
    </submittedName>
</protein>
<organism evidence="3 4">
    <name type="scientific">Lentinula raphanica</name>
    <dbReference type="NCBI Taxonomy" id="153919"/>
    <lineage>
        <taxon>Eukaryota</taxon>
        <taxon>Fungi</taxon>
        <taxon>Dikarya</taxon>
        <taxon>Basidiomycota</taxon>
        <taxon>Agaricomycotina</taxon>
        <taxon>Agaricomycetes</taxon>
        <taxon>Agaricomycetidae</taxon>
        <taxon>Agaricales</taxon>
        <taxon>Marasmiineae</taxon>
        <taxon>Omphalotaceae</taxon>
        <taxon>Lentinula</taxon>
    </lineage>
</organism>
<evidence type="ECO:0000256" key="1">
    <source>
        <dbReference type="SAM" id="Phobius"/>
    </source>
</evidence>
<feature type="signal peptide" evidence="2">
    <location>
        <begin position="1"/>
        <end position="27"/>
    </location>
</feature>
<keyword evidence="2" id="KW-0732">Signal</keyword>
<feature type="transmembrane region" description="Helical" evidence="1">
    <location>
        <begin position="205"/>
        <end position="227"/>
    </location>
</feature>
<keyword evidence="1" id="KW-1133">Transmembrane helix</keyword>
<sequence>MPSASSTILLLEVLQLVATSLTTNVLAHPVSHKDSEQEVPEISQIDGVLFMPAENPEANDTLTKFNIPSPAQIDLFPPAAPIEIIPDIVPITLSDSSCVEFTPFVDGPAFIVTGFAEASDSGAVSSTYSTPTQTSISTITTSDVTQDVFVPSLFAPGIVVHTTASVSSYSHIPTASPSTTVSNPYIAHESSTPAVTSDASRHTTVVVGSVVSGLIAFSMISCVLLNMRRLRGTLFTRNVHSDMDAQLVLKDLEKSDAVSPEINAKNCDFYSTQPVSPTYPTWMKLPSQISPFCNHRDSLLSYFGLGRNSISATSFKPPQQKTQRPKVIDIVSDFPRSRFSVASSDYTHSIRSVDSKRQLAPVATRKSIPLLTPEEFFSLPSSTTIHLPRHSRNGSAPIFGRQWRVDMLNQTSSNTEDLKADRQGDTHVETEKDYRLLSIAAEQKPHLHRRRTRSIAMIANGVFS</sequence>
<dbReference type="AlphaFoldDB" id="A0AA38P1N9"/>
<proteinExistence type="predicted"/>
<dbReference type="EMBL" id="MU806529">
    <property type="protein sequence ID" value="KAJ3834463.1"/>
    <property type="molecule type" value="Genomic_DNA"/>
</dbReference>
<feature type="chain" id="PRO_5041365955" evidence="2">
    <location>
        <begin position="28"/>
        <end position="464"/>
    </location>
</feature>
<evidence type="ECO:0000313" key="4">
    <source>
        <dbReference type="Proteomes" id="UP001163846"/>
    </source>
</evidence>
<accession>A0AA38P1N9</accession>
<keyword evidence="4" id="KW-1185">Reference proteome</keyword>
<keyword evidence="1" id="KW-0812">Transmembrane</keyword>
<keyword evidence="1" id="KW-0472">Membrane</keyword>
<gene>
    <name evidence="3" type="ORF">F5878DRAFT_630414</name>
</gene>
<dbReference type="Proteomes" id="UP001163846">
    <property type="component" value="Unassembled WGS sequence"/>
</dbReference>
<evidence type="ECO:0000256" key="2">
    <source>
        <dbReference type="SAM" id="SignalP"/>
    </source>
</evidence>
<evidence type="ECO:0000313" key="3">
    <source>
        <dbReference type="EMBL" id="KAJ3834463.1"/>
    </source>
</evidence>
<comment type="caution">
    <text evidence="3">The sequence shown here is derived from an EMBL/GenBank/DDBJ whole genome shotgun (WGS) entry which is preliminary data.</text>
</comment>
<name>A0AA38P1N9_9AGAR</name>